<dbReference type="EMBL" id="CAFBQU010000017">
    <property type="protein sequence ID" value="CAB5064926.1"/>
    <property type="molecule type" value="Genomic_DNA"/>
</dbReference>
<sequence>MRFKFLVVTTLTSCVFATVLVPQVGAAEPLRVRPVPQHSSIIGKTPIPNSVVSKAPLVAVLVGETGSGIEADDALFVYDKLGVNHAGKMRRVAVSDNTRLEADLSNMTPGWYVAKQKFTFDDGHPSGDVGSPWWVFGVKVKTSAAAPKSVQLQRVTPDASMPQKISASLSGARIGARSLKISYKSSPSDVFTWSLQSPLGIFGTTNIVRAKKSATFGTSQFVLPFAGTYKLSFTHYPNALSDPMRSITWSTLVSVK</sequence>
<evidence type="ECO:0000313" key="1">
    <source>
        <dbReference type="EMBL" id="CAB5064926.1"/>
    </source>
</evidence>
<reference evidence="1" key="1">
    <citation type="submission" date="2020-05" db="EMBL/GenBank/DDBJ databases">
        <authorList>
            <person name="Chiriac C."/>
            <person name="Salcher M."/>
            <person name="Ghai R."/>
            <person name="Kavagutti S V."/>
        </authorList>
    </citation>
    <scope>NUCLEOTIDE SEQUENCE</scope>
</reference>
<name>A0A6J7UJ28_9ZZZZ</name>
<dbReference type="AlphaFoldDB" id="A0A6J7UJ28"/>
<proteinExistence type="predicted"/>
<protein>
    <submittedName>
        <fullName evidence="1">Unannotated protein</fullName>
    </submittedName>
</protein>
<accession>A0A6J7UJ28</accession>
<gene>
    <name evidence="1" type="ORF">UFOPK4347_00833</name>
</gene>
<organism evidence="1">
    <name type="scientific">freshwater metagenome</name>
    <dbReference type="NCBI Taxonomy" id="449393"/>
    <lineage>
        <taxon>unclassified sequences</taxon>
        <taxon>metagenomes</taxon>
        <taxon>ecological metagenomes</taxon>
    </lineage>
</organism>